<dbReference type="EMBL" id="CAMPGE010006837">
    <property type="protein sequence ID" value="CAI2365738.1"/>
    <property type="molecule type" value="Genomic_DNA"/>
</dbReference>
<comment type="caution">
    <text evidence="2">The sequence shown here is derived from an EMBL/GenBank/DDBJ whole genome shotgun (WGS) entry which is preliminary data.</text>
</comment>
<dbReference type="Proteomes" id="UP001295684">
    <property type="component" value="Unassembled WGS sequence"/>
</dbReference>
<dbReference type="AlphaFoldDB" id="A0AAD1UI47"/>
<feature type="compositionally biased region" description="Basic and acidic residues" evidence="1">
    <location>
        <begin position="367"/>
        <end position="382"/>
    </location>
</feature>
<sequence>MEIKSLENNYFCIKEKSDLVKPIRNHLMNYSQPSNYGSRGNAKLCKKKRQIQTNENCADVYKKLDYKLYLSRHKSIRAQLRRPSMTKSKSLIGIRGKKCRNYRQILPEQKLGYDKNDGHKSNSSMQSRNLSTNTRNLSTKTRNLHQSIKFSPDQNTFLSTNVNYCSKEVREGLKGKELSHISIDNDDKNLYYSSYIQGSHISGKSRNSDIQTASINPAIKTPSYYSSLNQNISPMMIKSMLIESKERDVSNLSYSKVTHKSLKNVKKNKKVVRRNSKGIKLKRTKTDGSYSNFSYLKLKAKRLNIRNPELHLNSCIHKPKINVEGDKVREKACKIATHKSNSKNNTSYCHSPQKGKPELPELNCAERTSDQEKQRPKTLESPEKVKMYDCSFKVFFNKK</sequence>
<evidence type="ECO:0000313" key="2">
    <source>
        <dbReference type="EMBL" id="CAI2365738.1"/>
    </source>
</evidence>
<reference evidence="2" key="1">
    <citation type="submission" date="2023-07" db="EMBL/GenBank/DDBJ databases">
        <authorList>
            <consortium name="AG Swart"/>
            <person name="Singh M."/>
            <person name="Singh A."/>
            <person name="Seah K."/>
            <person name="Emmerich C."/>
        </authorList>
    </citation>
    <scope>NUCLEOTIDE SEQUENCE</scope>
    <source>
        <strain evidence="2">DP1</strain>
    </source>
</reference>
<name>A0AAD1UI47_EUPCR</name>
<evidence type="ECO:0000313" key="3">
    <source>
        <dbReference type="Proteomes" id="UP001295684"/>
    </source>
</evidence>
<feature type="compositionally biased region" description="Polar residues" evidence="1">
    <location>
        <begin position="121"/>
        <end position="135"/>
    </location>
</feature>
<proteinExistence type="predicted"/>
<accession>A0AAD1UI47</accession>
<feature type="region of interest" description="Disordered" evidence="1">
    <location>
        <begin position="112"/>
        <end position="135"/>
    </location>
</feature>
<feature type="region of interest" description="Disordered" evidence="1">
    <location>
        <begin position="341"/>
        <end position="382"/>
    </location>
</feature>
<evidence type="ECO:0000256" key="1">
    <source>
        <dbReference type="SAM" id="MobiDB-lite"/>
    </source>
</evidence>
<organism evidence="2 3">
    <name type="scientific">Euplotes crassus</name>
    <dbReference type="NCBI Taxonomy" id="5936"/>
    <lineage>
        <taxon>Eukaryota</taxon>
        <taxon>Sar</taxon>
        <taxon>Alveolata</taxon>
        <taxon>Ciliophora</taxon>
        <taxon>Intramacronucleata</taxon>
        <taxon>Spirotrichea</taxon>
        <taxon>Hypotrichia</taxon>
        <taxon>Euplotida</taxon>
        <taxon>Euplotidae</taxon>
        <taxon>Moneuplotes</taxon>
    </lineage>
</organism>
<keyword evidence="3" id="KW-1185">Reference proteome</keyword>
<protein>
    <submittedName>
        <fullName evidence="2">Uncharacterized protein</fullName>
    </submittedName>
</protein>
<gene>
    <name evidence="2" type="ORF">ECRASSUSDP1_LOCUS7032</name>
</gene>